<keyword evidence="2" id="KW-0812">Transmembrane</keyword>
<feature type="compositionally biased region" description="Polar residues" evidence="1">
    <location>
        <begin position="1"/>
        <end position="16"/>
    </location>
</feature>
<dbReference type="PATRIC" id="fig|1653479.3.peg.1631"/>
<feature type="transmembrane region" description="Helical" evidence="2">
    <location>
        <begin position="63"/>
        <end position="82"/>
    </location>
</feature>
<keyword evidence="2" id="KW-1133">Transmembrane helix</keyword>
<reference evidence="4" key="2">
    <citation type="submission" date="2016-04" db="EMBL/GenBank/DDBJ databases">
        <title>Complete Genome and Plasmid Sequences for Rhodococcus fascians D188 and Draft Sequences for Rhodococcus spp. Isolates PBTS 1 and PBTS 2.</title>
        <authorList>
            <person name="Stamer R."/>
            <person name="Vereecke D."/>
            <person name="Zhang Y."/>
            <person name="Schilkey F."/>
            <person name="Devitt N."/>
            <person name="Randall J."/>
        </authorList>
    </citation>
    <scope>NUCLEOTIDE SEQUENCE [LARGE SCALE GENOMIC DNA]</scope>
    <source>
        <strain evidence="4">PBTS2</strain>
    </source>
</reference>
<name>A0A143QIB2_RHOFA</name>
<dbReference type="EMBL" id="CP015220">
    <property type="protein sequence ID" value="AMY22913.1"/>
    <property type="molecule type" value="Genomic_DNA"/>
</dbReference>
<keyword evidence="2" id="KW-0472">Membrane</keyword>
<sequence length="92" mass="9728">MTDSPAHSVSGNSDQPPSIEEQRSELADTVAALAAKADIPTRVGNEASRQATRASDAVRSRPGTAAGAVGFVVTAVLVTVLLRRRRTRKVFR</sequence>
<organism evidence="3 4">
    <name type="scientific">Rhodococcoides fascians</name>
    <name type="common">Rhodococcus fascians</name>
    <dbReference type="NCBI Taxonomy" id="1828"/>
    <lineage>
        <taxon>Bacteria</taxon>
        <taxon>Bacillati</taxon>
        <taxon>Actinomycetota</taxon>
        <taxon>Actinomycetes</taxon>
        <taxon>Mycobacteriales</taxon>
        <taxon>Nocardiaceae</taxon>
        <taxon>Rhodococcoides</taxon>
    </lineage>
</organism>
<evidence type="ECO:0008006" key="5">
    <source>
        <dbReference type="Google" id="ProtNLM"/>
    </source>
</evidence>
<reference evidence="3 4" key="1">
    <citation type="journal article" date="2016" name="Genome Announc.">
        <title>Complete Genome and Plasmid Sequences for Rhodococcus fascians D188 and Draft Sequences for Rhodococcus Isolates PBTS 1 and PBTS 2.</title>
        <authorList>
            <person name="Stamler R.A."/>
            <person name="Vereecke D."/>
            <person name="Zhang Y."/>
            <person name="Schilkey F."/>
            <person name="Devitt N."/>
            <person name="Randall J.J."/>
        </authorList>
    </citation>
    <scope>NUCLEOTIDE SEQUENCE [LARGE SCALE GENOMIC DNA]</scope>
    <source>
        <strain evidence="3 4">PBTS2</strain>
    </source>
</reference>
<evidence type="ECO:0000256" key="1">
    <source>
        <dbReference type="SAM" id="MobiDB-lite"/>
    </source>
</evidence>
<dbReference type="Proteomes" id="UP000076038">
    <property type="component" value="Chromosome"/>
</dbReference>
<protein>
    <recommendedName>
        <fullName evidence="5">DUF3618 domain-containing protein</fullName>
    </recommendedName>
</protein>
<proteinExistence type="predicted"/>
<feature type="region of interest" description="Disordered" evidence="1">
    <location>
        <begin position="1"/>
        <end position="25"/>
    </location>
</feature>
<dbReference type="AlphaFoldDB" id="A0A143QIB2"/>
<dbReference type="RefSeq" id="WP_032370039.1">
    <property type="nucleotide sequence ID" value="NZ_CP015220.1"/>
</dbReference>
<gene>
    <name evidence="3" type="ORF">A3Q41_01609</name>
</gene>
<keyword evidence="4" id="KW-1185">Reference proteome</keyword>
<evidence type="ECO:0000256" key="2">
    <source>
        <dbReference type="SAM" id="Phobius"/>
    </source>
</evidence>
<evidence type="ECO:0000313" key="3">
    <source>
        <dbReference type="EMBL" id="AMY22913.1"/>
    </source>
</evidence>
<feature type="region of interest" description="Disordered" evidence="1">
    <location>
        <begin position="43"/>
        <end position="63"/>
    </location>
</feature>
<dbReference type="KEGG" id="rhs:A3Q41_01609"/>
<evidence type="ECO:0000313" key="4">
    <source>
        <dbReference type="Proteomes" id="UP000076038"/>
    </source>
</evidence>
<accession>A0A143QIB2</accession>